<dbReference type="Pfam" id="PF00856">
    <property type="entry name" value="SET"/>
    <property type="match status" value="1"/>
</dbReference>
<dbReference type="InterPro" id="IPR052097">
    <property type="entry name" value="SET-MYND_domain_protein"/>
</dbReference>
<keyword evidence="8" id="KW-0863">Zinc-finger</keyword>
<dbReference type="PANTHER" id="PTHR46165">
    <property type="entry name" value="SET AND MYND DOMAIN-CONTAINING PROTEIN 4"/>
    <property type="match status" value="1"/>
</dbReference>
<comment type="catalytic activity">
    <reaction evidence="11">
        <text>L-lysyl-[protein] + S-adenosyl-L-methionine = N(6)-methyl-L-lysyl-[protein] + S-adenosyl-L-homocysteine + H(+)</text>
        <dbReference type="Rhea" id="RHEA:51736"/>
        <dbReference type="Rhea" id="RHEA-COMP:9752"/>
        <dbReference type="Rhea" id="RHEA-COMP:13053"/>
        <dbReference type="ChEBI" id="CHEBI:15378"/>
        <dbReference type="ChEBI" id="CHEBI:29969"/>
        <dbReference type="ChEBI" id="CHEBI:57856"/>
        <dbReference type="ChEBI" id="CHEBI:59789"/>
        <dbReference type="ChEBI" id="CHEBI:61929"/>
    </reaction>
</comment>
<keyword evidence="5" id="KW-0808">Transferase</keyword>
<dbReference type="GeneID" id="113503747"/>
<evidence type="ECO:0000313" key="17">
    <source>
        <dbReference type="RefSeq" id="XP_026741631.1"/>
    </source>
</evidence>
<evidence type="ECO:0000256" key="9">
    <source>
        <dbReference type="ARBA" id="ARBA00022833"/>
    </source>
</evidence>
<dbReference type="InterPro" id="IPR044421">
    <property type="entry name" value="SMYD4_SET"/>
</dbReference>
<gene>
    <name evidence="17" type="primary">LOC113503747</name>
</gene>
<dbReference type="KEGG" id="tnl:113503747"/>
<dbReference type="InParanoid" id="A0A7E5WNC5"/>
<keyword evidence="3" id="KW-0963">Cytoplasm</keyword>
<dbReference type="InterPro" id="IPR002893">
    <property type="entry name" value="Znf_MYND"/>
</dbReference>
<evidence type="ECO:0000256" key="7">
    <source>
        <dbReference type="ARBA" id="ARBA00022723"/>
    </source>
</evidence>
<protein>
    <recommendedName>
        <fullName evidence="13">Protein-lysine N-methyltransferase SMYD4</fullName>
    </recommendedName>
    <alternativeName>
        <fullName evidence="14">SET and MYND domain-containing protein 4</fullName>
    </alternativeName>
</protein>
<keyword evidence="7" id="KW-0479">Metal-binding</keyword>
<dbReference type="GO" id="GO:0005634">
    <property type="term" value="C:nucleus"/>
    <property type="evidence" value="ECO:0007669"/>
    <property type="project" value="UniProtKB-SubCell"/>
</dbReference>
<organism evidence="16 17">
    <name type="scientific">Trichoplusia ni</name>
    <name type="common">Cabbage looper</name>
    <dbReference type="NCBI Taxonomy" id="7111"/>
    <lineage>
        <taxon>Eukaryota</taxon>
        <taxon>Metazoa</taxon>
        <taxon>Ecdysozoa</taxon>
        <taxon>Arthropoda</taxon>
        <taxon>Hexapoda</taxon>
        <taxon>Insecta</taxon>
        <taxon>Pterygota</taxon>
        <taxon>Neoptera</taxon>
        <taxon>Endopterygota</taxon>
        <taxon>Lepidoptera</taxon>
        <taxon>Glossata</taxon>
        <taxon>Ditrysia</taxon>
        <taxon>Noctuoidea</taxon>
        <taxon>Noctuidae</taxon>
        <taxon>Plusiinae</taxon>
        <taxon>Trichoplusia</taxon>
    </lineage>
</organism>
<comment type="function">
    <text evidence="12">Protein-lysine N-methyltransferase. Monomethylates PRMT5, modulating its transcriptional activity. May also act as a histone methyltransferase. Plays a critical role in cardiac development. Acts as a key epigenetic regulator of gene expression during cardiac development via its dual activities as a methyltransferase and negative regulator of HDAC1.</text>
</comment>
<dbReference type="InterPro" id="IPR013087">
    <property type="entry name" value="Znf_C2H2_type"/>
</dbReference>
<dbReference type="InterPro" id="IPR011990">
    <property type="entry name" value="TPR-like_helical_dom_sf"/>
</dbReference>
<dbReference type="GO" id="GO:0005737">
    <property type="term" value="C:cytoplasm"/>
    <property type="evidence" value="ECO:0007669"/>
    <property type="project" value="UniProtKB-SubCell"/>
</dbReference>
<dbReference type="RefSeq" id="XP_026741631.1">
    <property type="nucleotide sequence ID" value="XM_026885830.1"/>
</dbReference>
<dbReference type="GO" id="GO:0008276">
    <property type="term" value="F:protein methyltransferase activity"/>
    <property type="evidence" value="ECO:0007669"/>
    <property type="project" value="UniProtKB-ARBA"/>
</dbReference>
<dbReference type="Proteomes" id="UP000322000">
    <property type="component" value="Chromosome 20"/>
</dbReference>
<dbReference type="Gene3D" id="1.25.40.10">
    <property type="entry name" value="Tetratricopeptide repeat domain"/>
    <property type="match status" value="2"/>
</dbReference>
<dbReference type="Gene3D" id="2.170.270.10">
    <property type="entry name" value="SET domain"/>
    <property type="match status" value="2"/>
</dbReference>
<dbReference type="InterPro" id="IPR019734">
    <property type="entry name" value="TPR_rpt"/>
</dbReference>
<dbReference type="InterPro" id="IPR046341">
    <property type="entry name" value="SET_dom_sf"/>
</dbReference>
<keyword evidence="16" id="KW-1185">Reference proteome</keyword>
<evidence type="ECO:0000256" key="4">
    <source>
        <dbReference type="ARBA" id="ARBA00022603"/>
    </source>
</evidence>
<dbReference type="CDD" id="cd10536">
    <property type="entry name" value="SET_SMYD4"/>
    <property type="match status" value="1"/>
</dbReference>
<evidence type="ECO:0000256" key="3">
    <source>
        <dbReference type="ARBA" id="ARBA00022490"/>
    </source>
</evidence>
<keyword evidence="4" id="KW-0489">Methyltransferase</keyword>
<evidence type="ECO:0000256" key="6">
    <source>
        <dbReference type="ARBA" id="ARBA00022691"/>
    </source>
</evidence>
<reference evidence="17" key="1">
    <citation type="submission" date="2025-08" db="UniProtKB">
        <authorList>
            <consortium name="RefSeq"/>
        </authorList>
    </citation>
    <scope>IDENTIFICATION</scope>
</reference>
<dbReference type="GO" id="GO:0008170">
    <property type="term" value="F:N-methyltransferase activity"/>
    <property type="evidence" value="ECO:0007669"/>
    <property type="project" value="UniProtKB-ARBA"/>
</dbReference>
<dbReference type="SUPFAM" id="SSF48452">
    <property type="entry name" value="TPR-like"/>
    <property type="match status" value="1"/>
</dbReference>
<dbReference type="Gene3D" id="6.10.140.2220">
    <property type="match status" value="1"/>
</dbReference>
<evidence type="ECO:0000256" key="14">
    <source>
        <dbReference type="ARBA" id="ARBA00093680"/>
    </source>
</evidence>
<dbReference type="GO" id="GO:0008270">
    <property type="term" value="F:zinc ion binding"/>
    <property type="evidence" value="ECO:0007669"/>
    <property type="project" value="UniProtKB-KW"/>
</dbReference>
<dbReference type="PROSITE" id="PS00028">
    <property type="entry name" value="ZINC_FINGER_C2H2_1"/>
    <property type="match status" value="1"/>
</dbReference>
<dbReference type="SUPFAM" id="SSF82199">
    <property type="entry name" value="SET domain"/>
    <property type="match status" value="1"/>
</dbReference>
<evidence type="ECO:0000256" key="1">
    <source>
        <dbReference type="ARBA" id="ARBA00004123"/>
    </source>
</evidence>
<dbReference type="OrthoDB" id="62495at2759"/>
<evidence type="ECO:0000259" key="15">
    <source>
        <dbReference type="PROSITE" id="PS50280"/>
    </source>
</evidence>
<dbReference type="AlphaFoldDB" id="A0A7E5WNC5"/>
<comment type="subcellular location">
    <subcellularLocation>
        <location evidence="2">Cytoplasm</location>
    </subcellularLocation>
    <subcellularLocation>
        <location evidence="1">Nucleus</location>
    </subcellularLocation>
</comment>
<sequence>MESDVLPEDPAKQWEILLCIIAFEEKNNNRRADGSLDNLAYFWKHHGIRHIFGEWLVQMKNKYDCKMSNDSSSLKSDEISLLWRKRGNVKYKAGNYRESLQCYTKAVLYAVKTGPMYSLALANRSAATVKLGLYKESLTDVHRAFCNRYPIELQHKLFLRRAECFVETGHRQAAAEAVNAALDHNEKVGLTGHSLAEFERLVNEVNEKIATSRKYPVTEYDSYPQLHNGENPNFRGASMVVDLKMNEQQGRHVVTNRPVKRGDVLFVEQAFASVRLSDKHLPNPNYCDFCCAGDESVIGCDYCSRAVFCSESCLYHSNASYHRWECPGVRANIFNVIGISHLALSNLTQHRGNCPGNKKNLTTVFGLAHLAFRVLIQYAQRGFPRLPAGSGSPRTAADLFDAYMRIGKVESFKRDLDPFYTMFHLSSNVDAAPITDNIQYALTATMLTLYLETCTPFFDFFTDKVGYALPPEEMKLLACALIFRTLGQLVINAHTVLDINTSQQPSEMFPGDYLECFCKVGTAIYPAASMMNHSCDPNIINVFYRNQLFVKGNKEIPEGAEVFNSYGPHYAREALHIRKEKLQAQYGFNCACQACSDDSRKDFTSLFVAFSCPSCKGPVTWVTNKNQCHQCTNEFPLLRAQTTADTANALHASVKCKRCSWDLDGASVKLLYDKGIEFKLSALRGSTPEERCELMARAYRLMQQVLYRHHNVLRKTVDDLARLYASNGDYSRAVELIKQNVQSFEYQFGSFSVEVTNEIRKMANLMLGRIVKYFDDPEGDERQPVNIRDWMRETLKIVKKANQLMELNFGTWKPMYANLKGKETLLEELVTAPRVHNSPDCINYKLQMMNVI</sequence>
<dbReference type="PROSITE" id="PS01360">
    <property type="entry name" value="ZF_MYND_1"/>
    <property type="match status" value="1"/>
</dbReference>
<dbReference type="SMART" id="SM00028">
    <property type="entry name" value="TPR"/>
    <property type="match status" value="2"/>
</dbReference>
<accession>A0A7E5WNC5</accession>
<dbReference type="GO" id="GO:0032259">
    <property type="term" value="P:methylation"/>
    <property type="evidence" value="ECO:0007669"/>
    <property type="project" value="UniProtKB-KW"/>
</dbReference>
<evidence type="ECO:0000256" key="12">
    <source>
        <dbReference type="ARBA" id="ARBA00093423"/>
    </source>
</evidence>
<dbReference type="PANTHER" id="PTHR46165:SF2">
    <property type="entry name" value="SET AND MYND DOMAIN-CONTAINING PROTEIN 4"/>
    <property type="match status" value="1"/>
</dbReference>
<proteinExistence type="predicted"/>
<dbReference type="GO" id="GO:0008757">
    <property type="term" value="F:S-adenosylmethionine-dependent methyltransferase activity"/>
    <property type="evidence" value="ECO:0007669"/>
    <property type="project" value="UniProtKB-ARBA"/>
</dbReference>
<name>A0A7E5WNC5_TRINI</name>
<keyword evidence="9" id="KW-0862">Zinc</keyword>
<dbReference type="FunCoup" id="A0A7E5WNC5">
    <property type="interactions" value="275"/>
</dbReference>
<evidence type="ECO:0000256" key="11">
    <source>
        <dbReference type="ARBA" id="ARBA00048985"/>
    </source>
</evidence>
<keyword evidence="10" id="KW-0539">Nucleus</keyword>
<feature type="domain" description="SET" evidence="15">
    <location>
        <begin position="232"/>
        <end position="567"/>
    </location>
</feature>
<evidence type="ECO:0000313" key="16">
    <source>
        <dbReference type="Proteomes" id="UP000322000"/>
    </source>
</evidence>
<evidence type="ECO:0000256" key="5">
    <source>
        <dbReference type="ARBA" id="ARBA00022679"/>
    </source>
</evidence>
<evidence type="ECO:0000256" key="10">
    <source>
        <dbReference type="ARBA" id="ARBA00023242"/>
    </source>
</evidence>
<dbReference type="InterPro" id="IPR001214">
    <property type="entry name" value="SET_dom"/>
</dbReference>
<keyword evidence="6" id="KW-0949">S-adenosyl-L-methionine</keyword>
<evidence type="ECO:0000256" key="13">
    <source>
        <dbReference type="ARBA" id="ARBA00093635"/>
    </source>
</evidence>
<dbReference type="GO" id="GO:0042826">
    <property type="term" value="F:histone deacetylase binding"/>
    <property type="evidence" value="ECO:0007669"/>
    <property type="project" value="TreeGrafter"/>
</dbReference>
<evidence type="ECO:0000256" key="8">
    <source>
        <dbReference type="ARBA" id="ARBA00022771"/>
    </source>
</evidence>
<dbReference type="PROSITE" id="PS50280">
    <property type="entry name" value="SET"/>
    <property type="match status" value="1"/>
</dbReference>
<evidence type="ECO:0000256" key="2">
    <source>
        <dbReference type="ARBA" id="ARBA00004496"/>
    </source>
</evidence>